<dbReference type="PROSITE" id="PS50075">
    <property type="entry name" value="CARRIER"/>
    <property type="match status" value="1"/>
</dbReference>
<dbReference type="Gene3D" id="3.40.366.10">
    <property type="entry name" value="Malonyl-Coenzyme A Acyl Carrier Protein, domain 2"/>
    <property type="match status" value="1"/>
</dbReference>
<dbReference type="Pfam" id="PF00698">
    <property type="entry name" value="Acyl_transf_1"/>
    <property type="match status" value="1"/>
</dbReference>
<dbReference type="Gene3D" id="1.10.1200.10">
    <property type="entry name" value="ACP-like"/>
    <property type="match status" value="1"/>
</dbReference>
<keyword evidence="8" id="KW-1185">Reference proteome</keyword>
<protein>
    <submittedName>
        <fullName evidence="7">SDR family NAD(P)-dependent oxidoreductase</fullName>
    </submittedName>
</protein>
<dbReference type="InterPro" id="IPR016036">
    <property type="entry name" value="Malonyl_transacylase_ACP-bd"/>
</dbReference>
<dbReference type="InterPro" id="IPR020841">
    <property type="entry name" value="PKS_Beta-ketoAc_synthase_dom"/>
</dbReference>
<evidence type="ECO:0000259" key="5">
    <source>
        <dbReference type="PROSITE" id="PS50075"/>
    </source>
</evidence>
<evidence type="ECO:0000313" key="7">
    <source>
        <dbReference type="EMBL" id="MBL6449312.1"/>
    </source>
</evidence>
<dbReference type="InterPro" id="IPR001227">
    <property type="entry name" value="Ac_transferase_dom_sf"/>
</dbReference>
<dbReference type="EMBL" id="JAEUGD010000066">
    <property type="protein sequence ID" value="MBL6449312.1"/>
    <property type="molecule type" value="Genomic_DNA"/>
</dbReference>
<dbReference type="SUPFAM" id="SSF52151">
    <property type="entry name" value="FabD/lysophospholipase-like"/>
    <property type="match status" value="1"/>
</dbReference>
<dbReference type="InterPro" id="IPR009081">
    <property type="entry name" value="PP-bd_ACP"/>
</dbReference>
<organism evidence="7 8">
    <name type="scientific">Fulvivirga marina</name>
    <dbReference type="NCBI Taxonomy" id="2494733"/>
    <lineage>
        <taxon>Bacteria</taxon>
        <taxon>Pseudomonadati</taxon>
        <taxon>Bacteroidota</taxon>
        <taxon>Cytophagia</taxon>
        <taxon>Cytophagales</taxon>
        <taxon>Fulvivirgaceae</taxon>
        <taxon>Fulvivirga</taxon>
    </lineage>
</organism>
<dbReference type="InterPro" id="IPR050091">
    <property type="entry name" value="PKS_NRPS_Biosynth_Enz"/>
</dbReference>
<dbReference type="SUPFAM" id="SSF55048">
    <property type="entry name" value="Probable ACP-binding domain of malonyl-CoA ACP transacylase"/>
    <property type="match status" value="1"/>
</dbReference>
<dbReference type="PROSITE" id="PS52004">
    <property type="entry name" value="KS3_2"/>
    <property type="match status" value="1"/>
</dbReference>
<dbReference type="SMART" id="SM00827">
    <property type="entry name" value="PKS_AT"/>
    <property type="match status" value="1"/>
</dbReference>
<evidence type="ECO:0000256" key="1">
    <source>
        <dbReference type="ARBA" id="ARBA00022450"/>
    </source>
</evidence>
<keyword evidence="2" id="KW-0597">Phosphoprotein</keyword>
<keyword evidence="4" id="KW-0511">Multifunctional enzyme</keyword>
<feature type="domain" description="Ketosynthase family 3 (KS3)" evidence="6">
    <location>
        <begin position="9"/>
        <end position="423"/>
    </location>
</feature>
<dbReference type="PROSITE" id="PS00606">
    <property type="entry name" value="KS3_1"/>
    <property type="match status" value="1"/>
</dbReference>
<dbReference type="CDD" id="cd00833">
    <property type="entry name" value="PKS"/>
    <property type="match status" value="1"/>
</dbReference>
<dbReference type="InterPro" id="IPR057326">
    <property type="entry name" value="KR_dom"/>
</dbReference>
<evidence type="ECO:0000256" key="2">
    <source>
        <dbReference type="ARBA" id="ARBA00022553"/>
    </source>
</evidence>
<dbReference type="PROSITE" id="PS00098">
    <property type="entry name" value="THIOLASE_1"/>
    <property type="match status" value="1"/>
</dbReference>
<dbReference type="InterPro" id="IPR032821">
    <property type="entry name" value="PKS_assoc"/>
</dbReference>
<comment type="caution">
    <text evidence="7">The sequence shown here is derived from an EMBL/GenBank/DDBJ whole genome shotgun (WGS) entry which is preliminary data.</text>
</comment>
<reference evidence="7" key="1">
    <citation type="submission" date="2021-01" db="EMBL/GenBank/DDBJ databases">
        <title>Fulvivirga kasyanovii gen. nov., sp nov., a novel member of the phylum Bacteroidetes isolated from seawater in a mussel farm.</title>
        <authorList>
            <person name="Zhao L.-H."/>
            <person name="Wang Z.-J."/>
        </authorList>
    </citation>
    <scope>NUCLEOTIDE SEQUENCE</scope>
    <source>
        <strain evidence="7">29W222</strain>
    </source>
</reference>
<gene>
    <name evidence="7" type="ORF">JMN32_23580</name>
</gene>
<dbReference type="InterPro" id="IPR014031">
    <property type="entry name" value="Ketoacyl_synth_C"/>
</dbReference>
<feature type="domain" description="Carrier" evidence="5">
    <location>
        <begin position="1792"/>
        <end position="1867"/>
    </location>
</feature>
<dbReference type="InterPro" id="IPR013217">
    <property type="entry name" value="Methyltransf_12"/>
</dbReference>
<evidence type="ECO:0000256" key="4">
    <source>
        <dbReference type="ARBA" id="ARBA00023268"/>
    </source>
</evidence>
<dbReference type="SUPFAM" id="SSF53901">
    <property type="entry name" value="Thiolase-like"/>
    <property type="match status" value="1"/>
</dbReference>
<sequence length="1901" mass="211928">MSSIINENGLEIAVIGMAGRFPKSANLREFWENLTKGVEGITFFDGQKPSEDYVPAYGILSEKETFDPAFFGYSKREAEVMDPQMRVMHEEVWRGLEDAGYTPGLHKEKTGLFLCGSANPFWEYLFFNSPQYEVYGSFAGSQLVDKDYMATRISYNLNLTGPSITLSSACSSSLVAIHMAAQSLLNGECDVAIAGGVSITNYKNEGYLYQEGMISSPDGHCKPFAHDAQGTVGGEGAGVVVLRRYSDAVESKNNIYAVIKGSAVNNDGNDKIGYTAPSVSGQSDCIRTAHQMSEVSPETIAFVEAHGTATELGDPIELEALQKAFGQLPDGYKCAITSAKSNFGHLDAAAGVTGFIKAVLSLKHNVLPPSLHFNEPNPALKLDETNFYVNNRLLLLEANGTPLRAGVSSFGIGGTNAHVVLEEYKNAVKTESNDEGFCVLPLSAKSQESLEQLEKSLASFLKEDGSPAIGDVAYTLQHKREHFPHRVVYSGNSKNIIKQSILDQNSVEREEAIRQGEVVFMFPGQGSQYIKMAYGLFSQDEIFRQNLTQSFSTLEGLLGADVKNIVMGATEEDVLRLTETAYLQPILFCLEYHLAQKLMEYGVRPSYMIGHSLGEYVAACISGVFNFEQALRIVVERGKAMQAAHEGSMLSVMMPENVAEGYTNEFVNIAAVNTPSQVVFTGAHEAIEQLRKVLEAEGYEGRKLAVSHAFHSYLMEEVKDRFLSAFENVKLKTPEIPFISNFTGDFITNEDATSPEYWWKQLRNKVNFASGVQKLMDLGNIVFAEVGPGNTLSGFAKKCGAKNIVPTMRPSSFDVDDQEYFMQALGKLWVNGVDIKWPVKAGASMVSLPAYPFDKVQFDYKKLISGEPEMQNQLVQQVNNRGEIRDWLYAPTWKLAPKLGKTHVSNQVLAFMDERVEIQRSFLEELAKHTKVIQVKFGTVNDFTNPEHITIDPAQNQNFIALIKFLQENNTLPESIIFGRGLGELDQVNEEEILGTAMDLGFLSLNKLAQALTPLKRPFKLTVLGSGTFKVLAKDNTNPYTSLFHGPAKLIEVETDHIKTQLIDLEVSNGKVSDIDAVIAEINNDHFHPAVAFRMGDRWVPSFNKLSESLAERRAEDLLKKDGVYVMVGGLGGIGLEMAKYFGQVENTSLILTGKNALPEREEWEDILEGKLKTEEKGEQVKGLSDESQSLILRKEQELEQKLGILKIEEHGTVLQDLNTFCASNTMAYLQRNAAINKGDTLNKEQLSKTLKVEPKYDKLLGYLFHLLESEQWISVQGNNIKVLRVSEGNEESLLEKFVIQHKVFAGLFELVYECTRTYDQILTGQKEPVSFLYKDSPQGIIAEKMQGIPAFTDDELYLKLCGENLLPELINTLPQNRKLRILEVGAGSGSLTSHILPLLDPEKVEYYFTDVARANLIKAEAEARKRGIDFINYQVLDIATDPVSQGFREDSFDIILGYNVVHVPKQVSGALDNLKRLLRSGGYLGLVESTYIYSWTNLIWGLVEGWLEYEDDRVKNHSPLMSAQQWKDKLKKCQYENIVSFPGEGAERNTSVILAQKGAVSQSAGNHNNELLKQRLKKLIDLEKNGIRYELANFDVTDKVAVHQQMQYVYKKYGRIDGVMHLAATPDDCTIQNVNESLAYKLLSPKIKGAVNLVNALRDIPTDFVMLSSALTSFVSAVGQVHYCTSNLFVDAFANYVQTKNPSQKVIAVNWDRWESIGLAVEVEKHHKRVTDDDLVGGFSGEEGLKSLNYLLQLVEQPQVVISTRMDVDYLSRLIIMDRGSNGKQEGEGKVHDKEEVREVIREEFNKFLDVDTNPNSNFFEVGLTSLDIVMINGKIKKRLDLDVQITDYYTYPTITSFIDHFTNKGDGEPEVAEVAEKKSAKEVNSKLMMLRKRKSKSDI</sequence>
<dbReference type="GO" id="GO:0006633">
    <property type="term" value="P:fatty acid biosynthetic process"/>
    <property type="evidence" value="ECO:0007669"/>
    <property type="project" value="InterPro"/>
</dbReference>
<proteinExistence type="predicted"/>
<dbReference type="Pfam" id="PF08242">
    <property type="entry name" value="Methyltransf_12"/>
    <property type="match status" value="1"/>
</dbReference>
<accession>A0A937KE38</accession>
<dbReference type="Gene3D" id="3.40.50.150">
    <property type="entry name" value="Vaccinia Virus protein VP39"/>
    <property type="match status" value="1"/>
</dbReference>
<evidence type="ECO:0000259" key="6">
    <source>
        <dbReference type="PROSITE" id="PS52004"/>
    </source>
</evidence>
<dbReference type="PANTHER" id="PTHR43775">
    <property type="entry name" value="FATTY ACID SYNTHASE"/>
    <property type="match status" value="1"/>
</dbReference>
<dbReference type="Pfam" id="PF16197">
    <property type="entry name" value="KAsynt_C_assoc"/>
    <property type="match status" value="1"/>
</dbReference>
<dbReference type="SUPFAM" id="SSF53335">
    <property type="entry name" value="S-adenosyl-L-methionine-dependent methyltransferases"/>
    <property type="match status" value="1"/>
</dbReference>
<dbReference type="Pfam" id="PF00109">
    <property type="entry name" value="ketoacyl-synt"/>
    <property type="match status" value="1"/>
</dbReference>
<dbReference type="SMART" id="SM00822">
    <property type="entry name" value="PKS_KR"/>
    <property type="match status" value="1"/>
</dbReference>
<dbReference type="RefSeq" id="WP_202858841.1">
    <property type="nucleotide sequence ID" value="NZ_JAEUGD010000066.1"/>
</dbReference>
<dbReference type="InterPro" id="IPR018201">
    <property type="entry name" value="Ketoacyl_synth_AS"/>
</dbReference>
<dbReference type="InterPro" id="IPR036291">
    <property type="entry name" value="NAD(P)-bd_dom_sf"/>
</dbReference>
<dbReference type="Gene3D" id="3.40.47.10">
    <property type="match status" value="1"/>
</dbReference>
<dbReference type="InterPro" id="IPR020615">
    <property type="entry name" value="Thiolase_acyl_enz_int_AS"/>
</dbReference>
<dbReference type="InterPro" id="IPR014030">
    <property type="entry name" value="Ketoacyl_synth_N"/>
</dbReference>
<evidence type="ECO:0000256" key="3">
    <source>
        <dbReference type="ARBA" id="ARBA00022679"/>
    </source>
</evidence>
<dbReference type="SMART" id="SM00825">
    <property type="entry name" value="PKS_KS"/>
    <property type="match status" value="1"/>
</dbReference>
<dbReference type="Pfam" id="PF02801">
    <property type="entry name" value="Ketoacyl-synt_C"/>
    <property type="match status" value="1"/>
</dbReference>
<dbReference type="CDD" id="cd02440">
    <property type="entry name" value="AdoMet_MTases"/>
    <property type="match status" value="1"/>
</dbReference>
<dbReference type="GO" id="GO:0004312">
    <property type="term" value="F:fatty acid synthase activity"/>
    <property type="evidence" value="ECO:0007669"/>
    <property type="project" value="TreeGrafter"/>
</dbReference>
<dbReference type="InterPro" id="IPR049490">
    <property type="entry name" value="C883_1060-like_KR_N"/>
</dbReference>
<dbReference type="InterPro" id="IPR029063">
    <property type="entry name" value="SAM-dependent_MTases_sf"/>
</dbReference>
<dbReference type="InterPro" id="IPR014043">
    <property type="entry name" value="Acyl_transferase_dom"/>
</dbReference>
<dbReference type="SUPFAM" id="SSF51735">
    <property type="entry name" value="NAD(P)-binding Rossmann-fold domains"/>
    <property type="match status" value="2"/>
</dbReference>
<evidence type="ECO:0000313" key="8">
    <source>
        <dbReference type="Proteomes" id="UP000614216"/>
    </source>
</evidence>
<dbReference type="InterPro" id="IPR036736">
    <property type="entry name" value="ACP-like_sf"/>
</dbReference>
<dbReference type="InterPro" id="IPR016035">
    <property type="entry name" value="Acyl_Trfase/lysoPLipase"/>
</dbReference>
<dbReference type="Pfam" id="PF21394">
    <property type="entry name" value="Beta-ketacyl_N"/>
    <property type="match status" value="1"/>
</dbReference>
<dbReference type="GO" id="GO:0004315">
    <property type="term" value="F:3-oxoacyl-[acyl-carrier-protein] synthase activity"/>
    <property type="evidence" value="ECO:0007669"/>
    <property type="project" value="InterPro"/>
</dbReference>
<keyword evidence="1" id="KW-0596">Phosphopantetheine</keyword>
<dbReference type="Gene3D" id="3.30.70.3290">
    <property type="match status" value="1"/>
</dbReference>
<dbReference type="Pfam" id="PF08659">
    <property type="entry name" value="KR"/>
    <property type="match status" value="1"/>
</dbReference>
<keyword evidence="3" id="KW-0808">Transferase</keyword>
<dbReference type="SUPFAM" id="SSF47336">
    <property type="entry name" value="ACP-like"/>
    <property type="match status" value="1"/>
</dbReference>
<dbReference type="InterPro" id="IPR013968">
    <property type="entry name" value="PKS_KR"/>
</dbReference>
<name>A0A937KE38_9BACT</name>
<dbReference type="Gene3D" id="3.40.50.720">
    <property type="entry name" value="NAD(P)-binding Rossmann-like Domain"/>
    <property type="match status" value="2"/>
</dbReference>
<dbReference type="Gene3D" id="3.30.70.250">
    <property type="entry name" value="Malonyl-CoA ACP transacylase, ACP-binding"/>
    <property type="match status" value="1"/>
</dbReference>
<dbReference type="InterPro" id="IPR016039">
    <property type="entry name" value="Thiolase-like"/>
</dbReference>
<dbReference type="PANTHER" id="PTHR43775:SF37">
    <property type="entry name" value="SI:DKEY-61P9.11"/>
    <property type="match status" value="1"/>
</dbReference>
<dbReference type="Proteomes" id="UP000614216">
    <property type="component" value="Unassembled WGS sequence"/>
</dbReference>
<dbReference type="Pfam" id="PF00550">
    <property type="entry name" value="PP-binding"/>
    <property type="match status" value="1"/>
</dbReference>